<evidence type="ECO:0000259" key="1">
    <source>
        <dbReference type="Pfam" id="PF07727"/>
    </source>
</evidence>
<dbReference type="PANTHER" id="PTHR11439:SF524">
    <property type="entry name" value="RNA-DIRECTED DNA POLYMERASE, PROTEIN KINASE RLK-PELLE-DLSV FAMILY"/>
    <property type="match status" value="1"/>
</dbReference>
<evidence type="ECO:0000313" key="2">
    <source>
        <dbReference type="EMBL" id="GEU54088.1"/>
    </source>
</evidence>
<reference evidence="2" key="1">
    <citation type="journal article" date="2019" name="Sci. Rep.">
        <title>Draft genome of Tanacetum cinerariifolium, the natural source of mosquito coil.</title>
        <authorList>
            <person name="Yamashiro T."/>
            <person name="Shiraishi A."/>
            <person name="Satake H."/>
            <person name="Nakayama K."/>
        </authorList>
    </citation>
    <scope>NUCLEOTIDE SEQUENCE</scope>
</reference>
<sequence length="396" mass="44995">MVDSHTPISINNSSQTMPTHHMVTRVKAGIFKPLERINCYVIITSSLPRSHVYALHDPNWKEAMLDEYNALITNRTWVLVPRPANVNVVCSMWLFKHKFNVDGSLKRYKARLVSNGRSQQQGIDCDETFSLVVKLATIRTVLSLAVSRDWPIHQLDVKNAFLHGYLYETVYMHQPPRFVDPNKPDYVCHLQRSLYGLNEFAMTDLGLLNYFLGISAQRLTSGLFLSQPKFTEEILERARIQNYDPRGTLVDTESKLGSDGDPVSDLTLYRSLAGALQYLTFTCPDLSFAIQQLHISSTTQLSMYTDADLAGYPITPEYQGVANVVAETAWIRNFLCELHTPLFTATLVYCDNVSAIYMSANLVQHQRTKHIEINIHFVRDYVASGQVCVLHVPSRF</sequence>
<dbReference type="PANTHER" id="PTHR11439">
    <property type="entry name" value="GAG-POL-RELATED RETROTRANSPOSON"/>
    <property type="match status" value="1"/>
</dbReference>
<dbReference type="Pfam" id="PF07727">
    <property type="entry name" value="RVT_2"/>
    <property type="match status" value="1"/>
</dbReference>
<dbReference type="AlphaFoldDB" id="A0A6L2KX76"/>
<organism evidence="2">
    <name type="scientific">Tanacetum cinerariifolium</name>
    <name type="common">Dalmatian daisy</name>
    <name type="synonym">Chrysanthemum cinerariifolium</name>
    <dbReference type="NCBI Taxonomy" id="118510"/>
    <lineage>
        <taxon>Eukaryota</taxon>
        <taxon>Viridiplantae</taxon>
        <taxon>Streptophyta</taxon>
        <taxon>Embryophyta</taxon>
        <taxon>Tracheophyta</taxon>
        <taxon>Spermatophyta</taxon>
        <taxon>Magnoliopsida</taxon>
        <taxon>eudicotyledons</taxon>
        <taxon>Gunneridae</taxon>
        <taxon>Pentapetalae</taxon>
        <taxon>asterids</taxon>
        <taxon>campanulids</taxon>
        <taxon>Asterales</taxon>
        <taxon>Asteraceae</taxon>
        <taxon>Asteroideae</taxon>
        <taxon>Anthemideae</taxon>
        <taxon>Anthemidinae</taxon>
        <taxon>Tanacetum</taxon>
    </lineage>
</organism>
<protein>
    <recommendedName>
        <fullName evidence="1">Reverse transcriptase Ty1/copia-type domain-containing protein</fullName>
    </recommendedName>
</protein>
<dbReference type="InterPro" id="IPR013103">
    <property type="entry name" value="RVT_2"/>
</dbReference>
<accession>A0A6L2KX76</accession>
<feature type="domain" description="Reverse transcriptase Ty1/copia-type" evidence="1">
    <location>
        <begin position="74"/>
        <end position="198"/>
    </location>
</feature>
<proteinExistence type="predicted"/>
<gene>
    <name evidence="2" type="ORF">Tci_026066</name>
</gene>
<dbReference type="EMBL" id="BKCJ010003275">
    <property type="protein sequence ID" value="GEU54088.1"/>
    <property type="molecule type" value="Genomic_DNA"/>
</dbReference>
<dbReference type="CDD" id="cd09272">
    <property type="entry name" value="RNase_HI_RT_Ty1"/>
    <property type="match status" value="1"/>
</dbReference>
<name>A0A6L2KX76_TANCI</name>
<comment type="caution">
    <text evidence="2">The sequence shown here is derived from an EMBL/GenBank/DDBJ whole genome shotgun (WGS) entry which is preliminary data.</text>
</comment>
<dbReference type="InterPro" id="IPR043502">
    <property type="entry name" value="DNA/RNA_pol_sf"/>
</dbReference>
<dbReference type="SUPFAM" id="SSF56672">
    <property type="entry name" value="DNA/RNA polymerases"/>
    <property type="match status" value="1"/>
</dbReference>